<dbReference type="Pfam" id="PF00005">
    <property type="entry name" value="ABC_tran"/>
    <property type="match status" value="1"/>
</dbReference>
<dbReference type="GO" id="GO:0016887">
    <property type="term" value="F:ATP hydrolysis activity"/>
    <property type="evidence" value="ECO:0007669"/>
    <property type="project" value="InterPro"/>
</dbReference>
<dbReference type="Proteomes" id="UP000324104">
    <property type="component" value="Unassembled WGS sequence"/>
</dbReference>
<evidence type="ECO:0000256" key="4">
    <source>
        <dbReference type="ARBA" id="ARBA00022840"/>
    </source>
</evidence>
<feature type="region of interest" description="Disordered" evidence="5">
    <location>
        <begin position="296"/>
        <end position="331"/>
    </location>
</feature>
<dbReference type="Gene3D" id="3.40.50.300">
    <property type="entry name" value="P-loop containing nucleotide triphosphate hydrolases"/>
    <property type="match status" value="1"/>
</dbReference>
<organism evidence="7 8">
    <name type="scientific">Natrialba swarupiae</name>
    <dbReference type="NCBI Taxonomy" id="2448032"/>
    <lineage>
        <taxon>Archaea</taxon>
        <taxon>Methanobacteriati</taxon>
        <taxon>Methanobacteriota</taxon>
        <taxon>Stenosarchaea group</taxon>
        <taxon>Halobacteria</taxon>
        <taxon>Halobacteriales</taxon>
        <taxon>Natrialbaceae</taxon>
        <taxon>Natrialba</taxon>
    </lineage>
</organism>
<accession>A0A5D5AJ83</accession>
<evidence type="ECO:0000313" key="8">
    <source>
        <dbReference type="Proteomes" id="UP000324104"/>
    </source>
</evidence>
<gene>
    <name evidence="7" type="ORF">FYC77_11795</name>
</gene>
<dbReference type="EMBL" id="VTAW01000014">
    <property type="protein sequence ID" value="TYT61776.1"/>
    <property type="molecule type" value="Genomic_DNA"/>
</dbReference>
<name>A0A5D5AJ83_9EURY</name>
<keyword evidence="4 7" id="KW-0067">ATP-binding</keyword>
<dbReference type="RefSeq" id="WP_149081763.1">
    <property type="nucleotide sequence ID" value="NZ_VTAW01000014.1"/>
</dbReference>
<dbReference type="PANTHER" id="PTHR43335:SF4">
    <property type="entry name" value="ABC TRANSPORTER, ATP-BINDING PROTEIN"/>
    <property type="match status" value="1"/>
</dbReference>
<protein>
    <submittedName>
        <fullName evidence="7">ABC transporter ATP-binding protein</fullName>
    </submittedName>
</protein>
<evidence type="ECO:0000256" key="5">
    <source>
        <dbReference type="SAM" id="MobiDB-lite"/>
    </source>
</evidence>
<sequence>MAGIEITGLTKRYGEHTAIDSVNLVVEKGEVFGFLGPNGAGKSTTINQLLGFAHPSEGSASVLGHDATEELMAVREQIGILPEGYDLYPRLTGLEHLQFAIDSKDGTDDPAALLDRVGLDYEDGQRRVGEYSKGMKQRLALAMALAGDPDLLLLDEPSSGLDPTGVRRLQEIVREEQAAGTTVFFSSHVLGHVEAVCDRVGIMRDGQLVAVDTIAGLRETANATDRLKLTLDPVPDVDFTSIPGVVTAEIEEPVVDIACVAPKAKGTAVIRAAGAGSTLLDIRTEEPSLADLFEAYTTSETIPSSDSSGSNSPSDNSGTSPAQQTIEEGAE</sequence>
<dbReference type="SUPFAM" id="SSF52540">
    <property type="entry name" value="P-loop containing nucleoside triphosphate hydrolases"/>
    <property type="match status" value="1"/>
</dbReference>
<keyword evidence="2" id="KW-0813">Transport</keyword>
<dbReference type="PANTHER" id="PTHR43335">
    <property type="entry name" value="ABC TRANSPORTER, ATP-BINDING PROTEIN"/>
    <property type="match status" value="1"/>
</dbReference>
<keyword evidence="8" id="KW-1185">Reference proteome</keyword>
<evidence type="ECO:0000259" key="6">
    <source>
        <dbReference type="PROSITE" id="PS50893"/>
    </source>
</evidence>
<dbReference type="PROSITE" id="PS00211">
    <property type="entry name" value="ABC_TRANSPORTER_1"/>
    <property type="match status" value="1"/>
</dbReference>
<proteinExistence type="inferred from homology"/>
<evidence type="ECO:0000256" key="1">
    <source>
        <dbReference type="ARBA" id="ARBA00005417"/>
    </source>
</evidence>
<evidence type="ECO:0000313" key="7">
    <source>
        <dbReference type="EMBL" id="TYT61776.1"/>
    </source>
</evidence>
<feature type="compositionally biased region" description="Polar residues" evidence="5">
    <location>
        <begin position="319"/>
        <end position="331"/>
    </location>
</feature>
<dbReference type="SMART" id="SM00382">
    <property type="entry name" value="AAA"/>
    <property type="match status" value="1"/>
</dbReference>
<dbReference type="InterPro" id="IPR017871">
    <property type="entry name" value="ABC_transporter-like_CS"/>
</dbReference>
<dbReference type="GO" id="GO:0005524">
    <property type="term" value="F:ATP binding"/>
    <property type="evidence" value="ECO:0007669"/>
    <property type="project" value="UniProtKB-KW"/>
</dbReference>
<evidence type="ECO:0000256" key="3">
    <source>
        <dbReference type="ARBA" id="ARBA00022741"/>
    </source>
</evidence>
<dbReference type="AlphaFoldDB" id="A0A5D5AJ83"/>
<dbReference type="PROSITE" id="PS50893">
    <property type="entry name" value="ABC_TRANSPORTER_2"/>
    <property type="match status" value="1"/>
</dbReference>
<comment type="caution">
    <text evidence="7">The sequence shown here is derived from an EMBL/GenBank/DDBJ whole genome shotgun (WGS) entry which is preliminary data.</text>
</comment>
<dbReference type="InterPro" id="IPR003439">
    <property type="entry name" value="ABC_transporter-like_ATP-bd"/>
</dbReference>
<dbReference type="InterPro" id="IPR027417">
    <property type="entry name" value="P-loop_NTPase"/>
</dbReference>
<keyword evidence="3" id="KW-0547">Nucleotide-binding</keyword>
<feature type="compositionally biased region" description="Low complexity" evidence="5">
    <location>
        <begin position="303"/>
        <end position="318"/>
    </location>
</feature>
<reference evidence="7 8" key="1">
    <citation type="submission" date="2019-08" db="EMBL/GenBank/DDBJ databases">
        <title>Archaea genome.</title>
        <authorList>
            <person name="Kajale S."/>
            <person name="Shouche Y."/>
            <person name="Deshpande N."/>
            <person name="Sharma A."/>
        </authorList>
    </citation>
    <scope>NUCLEOTIDE SEQUENCE [LARGE SCALE GENOMIC DNA]</scope>
    <source>
        <strain evidence="7 8">ESP3B_9</strain>
    </source>
</reference>
<feature type="domain" description="ABC transporter" evidence="6">
    <location>
        <begin position="4"/>
        <end position="230"/>
    </location>
</feature>
<dbReference type="CDD" id="cd03230">
    <property type="entry name" value="ABC_DR_subfamily_A"/>
    <property type="match status" value="1"/>
</dbReference>
<comment type="similarity">
    <text evidence="1">Belongs to the ABC transporter superfamily.</text>
</comment>
<evidence type="ECO:0000256" key="2">
    <source>
        <dbReference type="ARBA" id="ARBA00022448"/>
    </source>
</evidence>
<dbReference type="InterPro" id="IPR003593">
    <property type="entry name" value="AAA+_ATPase"/>
</dbReference>